<evidence type="ECO:0000256" key="13">
    <source>
        <dbReference type="ARBA" id="ARBA00023136"/>
    </source>
</evidence>
<organism evidence="23 24">
    <name type="scientific">Paramagnetospirillum marisnigri</name>
    <dbReference type="NCBI Taxonomy" id="1285242"/>
    <lineage>
        <taxon>Bacteria</taxon>
        <taxon>Pseudomonadati</taxon>
        <taxon>Pseudomonadota</taxon>
        <taxon>Alphaproteobacteria</taxon>
        <taxon>Rhodospirillales</taxon>
        <taxon>Magnetospirillaceae</taxon>
        <taxon>Paramagnetospirillum</taxon>
    </lineage>
</organism>
<evidence type="ECO:0000313" key="23">
    <source>
        <dbReference type="EMBL" id="OAN49255.1"/>
    </source>
</evidence>
<dbReference type="Gene3D" id="3.30.450.20">
    <property type="entry name" value="PAS domain"/>
    <property type="match status" value="1"/>
</dbReference>
<dbReference type="Pfam" id="PF01627">
    <property type="entry name" value="Hpt"/>
    <property type="match status" value="1"/>
</dbReference>
<dbReference type="InterPro" id="IPR000014">
    <property type="entry name" value="PAS"/>
</dbReference>
<keyword evidence="7" id="KW-0812">Transmembrane</keyword>
<evidence type="ECO:0000256" key="17">
    <source>
        <dbReference type="PROSITE-ProRule" id="PRU00169"/>
    </source>
</evidence>
<comment type="caution">
    <text evidence="23">The sequence shown here is derived from an EMBL/GenBank/DDBJ whole genome shotgun (WGS) entry which is preliminary data.</text>
</comment>
<proteinExistence type="predicted"/>
<evidence type="ECO:0000256" key="14">
    <source>
        <dbReference type="ARBA" id="ARBA00064003"/>
    </source>
</evidence>
<dbReference type="PROSITE" id="PS50110">
    <property type="entry name" value="RESPONSE_REGULATORY"/>
    <property type="match status" value="2"/>
</dbReference>
<dbReference type="InterPro" id="IPR036890">
    <property type="entry name" value="HATPase_C_sf"/>
</dbReference>
<dbReference type="AlphaFoldDB" id="A0A178MME9"/>
<reference evidence="23 24" key="1">
    <citation type="submission" date="2016-04" db="EMBL/GenBank/DDBJ databases">
        <title>Draft genome sequence of freshwater magnetotactic bacteria Magnetospirillum marisnigri SP-1 and Magnetospirillum moscoviense BB-1.</title>
        <authorList>
            <person name="Koziaeva V."/>
            <person name="Dziuba M.V."/>
            <person name="Ivanov T.M."/>
            <person name="Kuznetsov B."/>
            <person name="Grouzdev D.S."/>
        </authorList>
    </citation>
    <scope>NUCLEOTIDE SEQUENCE [LARGE SCALE GENOMIC DNA]</scope>
    <source>
        <strain evidence="23 24">SP-1</strain>
    </source>
</reference>
<comment type="caution">
    <text evidence="16">Lacks conserved residue(s) required for the propagation of feature annotation.</text>
</comment>
<dbReference type="InterPro" id="IPR001610">
    <property type="entry name" value="PAC"/>
</dbReference>
<dbReference type="FunFam" id="1.10.287.130:FF:000002">
    <property type="entry name" value="Two-component osmosensing histidine kinase"/>
    <property type="match status" value="1"/>
</dbReference>
<evidence type="ECO:0000256" key="10">
    <source>
        <dbReference type="ARBA" id="ARBA00022840"/>
    </source>
</evidence>
<dbReference type="InterPro" id="IPR036641">
    <property type="entry name" value="HPT_dom_sf"/>
</dbReference>
<evidence type="ECO:0000256" key="5">
    <source>
        <dbReference type="ARBA" id="ARBA00022553"/>
    </source>
</evidence>
<dbReference type="SMART" id="SM00448">
    <property type="entry name" value="REC"/>
    <property type="match status" value="2"/>
</dbReference>
<dbReference type="SUPFAM" id="SSF52172">
    <property type="entry name" value="CheY-like"/>
    <property type="match status" value="2"/>
</dbReference>
<evidence type="ECO:0000256" key="4">
    <source>
        <dbReference type="ARBA" id="ARBA00022475"/>
    </source>
</evidence>
<evidence type="ECO:0000256" key="2">
    <source>
        <dbReference type="ARBA" id="ARBA00004651"/>
    </source>
</evidence>
<dbReference type="RefSeq" id="WP_068493715.1">
    <property type="nucleotide sequence ID" value="NZ_LWQT01000066.1"/>
</dbReference>
<dbReference type="InterPro" id="IPR003594">
    <property type="entry name" value="HATPase_dom"/>
</dbReference>
<dbReference type="SMART" id="SM00086">
    <property type="entry name" value="PAC"/>
    <property type="match status" value="1"/>
</dbReference>
<dbReference type="InterPro" id="IPR021800">
    <property type="entry name" value="DUF3369"/>
</dbReference>
<comment type="catalytic activity">
    <reaction evidence="1">
        <text>ATP + protein L-histidine = ADP + protein N-phospho-L-histidine.</text>
        <dbReference type="EC" id="2.7.13.3"/>
    </reaction>
</comment>
<evidence type="ECO:0000259" key="21">
    <source>
        <dbReference type="PROSITE" id="PS50113"/>
    </source>
</evidence>
<dbReference type="PANTHER" id="PTHR45339:SF1">
    <property type="entry name" value="HYBRID SIGNAL TRANSDUCTION HISTIDINE KINASE J"/>
    <property type="match status" value="1"/>
</dbReference>
<dbReference type="Gene3D" id="3.30.565.10">
    <property type="entry name" value="Histidine kinase-like ATPase, C-terminal domain"/>
    <property type="match status" value="1"/>
</dbReference>
<feature type="domain" description="PAC" evidence="21">
    <location>
        <begin position="400"/>
        <end position="452"/>
    </location>
</feature>
<dbReference type="EMBL" id="LWQT01000066">
    <property type="protein sequence ID" value="OAN49255.1"/>
    <property type="molecule type" value="Genomic_DNA"/>
</dbReference>
<keyword evidence="24" id="KW-1185">Reference proteome</keyword>
<dbReference type="PANTHER" id="PTHR45339">
    <property type="entry name" value="HYBRID SIGNAL TRANSDUCTION HISTIDINE KINASE J"/>
    <property type="match status" value="1"/>
</dbReference>
<dbReference type="InterPro" id="IPR005467">
    <property type="entry name" value="His_kinase_dom"/>
</dbReference>
<dbReference type="InterPro" id="IPR035965">
    <property type="entry name" value="PAS-like_dom_sf"/>
</dbReference>
<evidence type="ECO:0000259" key="20">
    <source>
        <dbReference type="PROSITE" id="PS50112"/>
    </source>
</evidence>
<dbReference type="Proteomes" id="UP000078428">
    <property type="component" value="Unassembled WGS sequence"/>
</dbReference>
<dbReference type="SUPFAM" id="SSF55874">
    <property type="entry name" value="ATPase domain of HSP90 chaperone/DNA topoisomerase II/histidine kinase"/>
    <property type="match status" value="1"/>
</dbReference>
<dbReference type="InterPro" id="IPR000700">
    <property type="entry name" value="PAS-assoc_C"/>
</dbReference>
<dbReference type="Pfam" id="PF00072">
    <property type="entry name" value="Response_reg"/>
    <property type="match status" value="1"/>
</dbReference>
<evidence type="ECO:0000256" key="3">
    <source>
        <dbReference type="ARBA" id="ARBA00012438"/>
    </source>
</evidence>
<evidence type="ECO:0000256" key="7">
    <source>
        <dbReference type="ARBA" id="ARBA00022692"/>
    </source>
</evidence>
<dbReference type="InterPro" id="IPR011006">
    <property type="entry name" value="CheY-like_superfamily"/>
</dbReference>
<dbReference type="InterPro" id="IPR001789">
    <property type="entry name" value="Sig_transdc_resp-reg_receiver"/>
</dbReference>
<dbReference type="Pfam" id="PF11849">
    <property type="entry name" value="DUF3369"/>
    <property type="match status" value="1"/>
</dbReference>
<feature type="modified residue" description="4-aspartylphosphate" evidence="17">
    <location>
        <position position="761"/>
    </location>
</feature>
<keyword evidence="11" id="KW-1133">Transmembrane helix</keyword>
<keyword evidence="4" id="KW-1003">Cell membrane</keyword>
<feature type="modified residue" description="4-aspartylphosphate" evidence="17">
    <location>
        <position position="79"/>
    </location>
</feature>
<name>A0A178MME9_9PROT</name>
<dbReference type="GO" id="GO:0005524">
    <property type="term" value="F:ATP binding"/>
    <property type="evidence" value="ECO:0007669"/>
    <property type="project" value="UniProtKB-KW"/>
</dbReference>
<evidence type="ECO:0000259" key="19">
    <source>
        <dbReference type="PROSITE" id="PS50110"/>
    </source>
</evidence>
<dbReference type="CDD" id="cd00082">
    <property type="entry name" value="HisKA"/>
    <property type="match status" value="1"/>
</dbReference>
<evidence type="ECO:0000259" key="22">
    <source>
        <dbReference type="PROSITE" id="PS50894"/>
    </source>
</evidence>
<comment type="subunit">
    <text evidence="14">At low DSF concentrations, interacts with RpfF.</text>
</comment>
<dbReference type="Pfam" id="PF00512">
    <property type="entry name" value="HisKA"/>
    <property type="match status" value="1"/>
</dbReference>
<comment type="subcellular location">
    <subcellularLocation>
        <location evidence="2">Cell membrane</location>
        <topology evidence="2">Multi-pass membrane protein</topology>
    </subcellularLocation>
</comment>
<dbReference type="PRINTS" id="PR00344">
    <property type="entry name" value="BCTRLSENSOR"/>
</dbReference>
<dbReference type="PROSITE" id="PS50113">
    <property type="entry name" value="PAC"/>
    <property type="match status" value="1"/>
</dbReference>
<dbReference type="CDD" id="cd17546">
    <property type="entry name" value="REC_hyHK_CKI1_RcsC-like"/>
    <property type="match status" value="1"/>
</dbReference>
<feature type="domain" description="Response regulatory" evidence="19">
    <location>
        <begin position="24"/>
        <end position="148"/>
    </location>
</feature>
<dbReference type="FunFam" id="3.30.565.10:FF:000010">
    <property type="entry name" value="Sensor histidine kinase RcsC"/>
    <property type="match status" value="1"/>
</dbReference>
<dbReference type="InterPro" id="IPR008207">
    <property type="entry name" value="Sig_transdc_His_kin_Hpt_dom"/>
</dbReference>
<dbReference type="InterPro" id="IPR003661">
    <property type="entry name" value="HisK_dim/P_dom"/>
</dbReference>
<dbReference type="Gene3D" id="1.10.287.130">
    <property type="match status" value="1"/>
</dbReference>
<evidence type="ECO:0000256" key="1">
    <source>
        <dbReference type="ARBA" id="ARBA00000085"/>
    </source>
</evidence>
<keyword evidence="8" id="KW-0547">Nucleotide-binding</keyword>
<dbReference type="SUPFAM" id="SSF47384">
    <property type="entry name" value="Homodimeric domain of signal transducing histidine kinase"/>
    <property type="match status" value="1"/>
</dbReference>
<evidence type="ECO:0000256" key="9">
    <source>
        <dbReference type="ARBA" id="ARBA00022777"/>
    </source>
</evidence>
<dbReference type="InterPro" id="IPR036097">
    <property type="entry name" value="HisK_dim/P_sf"/>
</dbReference>
<dbReference type="InterPro" id="IPR013655">
    <property type="entry name" value="PAS_fold_3"/>
</dbReference>
<dbReference type="NCBIfam" id="TIGR00229">
    <property type="entry name" value="sensory_box"/>
    <property type="match status" value="1"/>
</dbReference>
<keyword evidence="10" id="KW-0067">ATP-binding</keyword>
<dbReference type="SMART" id="SM00388">
    <property type="entry name" value="HisKA"/>
    <property type="match status" value="1"/>
</dbReference>
<dbReference type="GO" id="GO:0005886">
    <property type="term" value="C:plasma membrane"/>
    <property type="evidence" value="ECO:0007669"/>
    <property type="project" value="UniProtKB-SubCell"/>
</dbReference>
<sequence length="976" mass="106908">MSKGLVFAEKRAPTPESGGRPPWVILIVDDDREVHEITKLALRNFSFGGRPALFLDAYSGAEAEGILAAEPQIALVLLDVVMETDDAGLRLVEFIRNQLKNQRVRIVLRTGQPGQAPEKDVIVAYDINDYKPKTELTQERLFTTVVAALRAYEDIMALELNRRGLEKILDGSAMLFQLRSLQLFSAGVLNQLSALVGCREDGLICAVKDDAPAVTADHITILAGSGRFEDRIGGSLRELADPAARDALVGALARHHSHYGDSFLCLYLHSPNYRHLAIYLATTHPIPEVERQLIEVFGSKVALGYDNVHLIEALGEQLQHLKRSEERYALAAKGANEALWDWMTVAQTIYFSPRMEEILGVAAGSLNGSPQTWRQHVHPEDRALFQAGLDEACGRRSDTLDLQFRMRHVSGQTLWVRMRGAIGYGPDGTPTRLVGSLGDITDRKRYEQERLRSAAAEAASVAKSEFLAVMSHEIRTPMNAILGMIRLLLDSELDATQRDYAETVLSSGEVLLSILNDILDLSRIEAGKLELERLPFDLPKVIDSIVHLMAPRAREKGLALRNGSAPGVPGRLVGDPTRLRQILLNLLSNAIKFTERGEVALHLSAHMQPDGIPALRIEVKDSGIGIAPEARARLFGNFVQADTTISRRFGGTGLGLAICQNLVRLMNGEIGVDSVPGQGSTFWFVIRLPVAEPQEEGQPGPSAPAKTLPPLQVLLAEDNPVNRKVATLILERSGHHVTGVVNGAHALRAVQESPFDIVLMDMQMPEMDGLEATRRIRALDGDVARIPILALTANALAAEFERCMAAGMDGFVTKPFQIELLWSEIARVLAEKASGSTHAPPSVPRTPLLDRAVLHDLQDRFNPEQVAGLLADYVEDARAKRADFARWAAASDRMRVQAEARGLKESSANFGLVSLRNLAEAVELACQDDRWGDALHLLAELPERLDETVAELRRLFPSADAAIGQRQFHAEGGASS</sequence>
<dbReference type="EC" id="2.7.13.3" evidence="3"/>
<evidence type="ECO:0000256" key="11">
    <source>
        <dbReference type="ARBA" id="ARBA00022989"/>
    </source>
</evidence>
<dbReference type="SUPFAM" id="SSF47226">
    <property type="entry name" value="Histidine-containing phosphotransfer domain, HPT domain"/>
    <property type="match status" value="1"/>
</dbReference>
<feature type="domain" description="HPt" evidence="22">
    <location>
        <begin position="862"/>
        <end position="962"/>
    </location>
</feature>
<evidence type="ECO:0000313" key="24">
    <source>
        <dbReference type="Proteomes" id="UP000078428"/>
    </source>
</evidence>
<gene>
    <name evidence="23" type="ORF">A6A04_03835</name>
</gene>
<feature type="domain" description="Response regulatory" evidence="19">
    <location>
        <begin position="712"/>
        <end position="829"/>
    </location>
</feature>
<dbReference type="PROSITE" id="PS50109">
    <property type="entry name" value="HIS_KIN"/>
    <property type="match status" value="1"/>
</dbReference>
<keyword evidence="12" id="KW-0902">Two-component regulatory system</keyword>
<evidence type="ECO:0000259" key="18">
    <source>
        <dbReference type="PROSITE" id="PS50109"/>
    </source>
</evidence>
<dbReference type="CDD" id="cd16922">
    <property type="entry name" value="HATPase_EvgS-ArcB-TorS-like"/>
    <property type="match status" value="1"/>
</dbReference>
<dbReference type="PROSITE" id="PS50112">
    <property type="entry name" value="PAS"/>
    <property type="match status" value="1"/>
</dbReference>
<feature type="domain" description="PAS" evidence="20">
    <location>
        <begin position="324"/>
        <end position="396"/>
    </location>
</feature>
<dbReference type="SUPFAM" id="SSF55785">
    <property type="entry name" value="PYP-like sensor domain (PAS domain)"/>
    <property type="match status" value="1"/>
</dbReference>
<dbReference type="SMART" id="SM00091">
    <property type="entry name" value="PAS"/>
    <property type="match status" value="1"/>
</dbReference>
<feature type="domain" description="Histidine kinase" evidence="18">
    <location>
        <begin position="469"/>
        <end position="692"/>
    </location>
</feature>
<dbReference type="STRING" id="1285242.A6A04_03835"/>
<keyword evidence="9" id="KW-0418">Kinase</keyword>
<dbReference type="InterPro" id="IPR004358">
    <property type="entry name" value="Sig_transdc_His_kin-like_C"/>
</dbReference>
<keyword evidence="5 17" id="KW-0597">Phosphoprotein</keyword>
<protein>
    <recommendedName>
        <fullName evidence="15">Sensory/regulatory protein RpfC</fullName>
        <ecNumber evidence="3">2.7.13.3</ecNumber>
    </recommendedName>
</protein>
<accession>A0A178MME9</accession>
<dbReference type="Gene3D" id="1.20.120.160">
    <property type="entry name" value="HPT domain"/>
    <property type="match status" value="1"/>
</dbReference>
<dbReference type="OrthoDB" id="7326651at2"/>
<dbReference type="Gene3D" id="3.40.50.2300">
    <property type="match status" value="2"/>
</dbReference>
<evidence type="ECO:0000256" key="16">
    <source>
        <dbReference type="PROSITE-ProRule" id="PRU00110"/>
    </source>
</evidence>
<keyword evidence="6" id="KW-0808">Transferase</keyword>
<dbReference type="Pfam" id="PF08447">
    <property type="entry name" value="PAS_3"/>
    <property type="match status" value="1"/>
</dbReference>
<dbReference type="PROSITE" id="PS50894">
    <property type="entry name" value="HPT"/>
    <property type="match status" value="1"/>
</dbReference>
<evidence type="ECO:0000256" key="8">
    <source>
        <dbReference type="ARBA" id="ARBA00022741"/>
    </source>
</evidence>
<evidence type="ECO:0000256" key="12">
    <source>
        <dbReference type="ARBA" id="ARBA00023012"/>
    </source>
</evidence>
<dbReference type="GO" id="GO:0000155">
    <property type="term" value="F:phosphorelay sensor kinase activity"/>
    <property type="evidence" value="ECO:0007669"/>
    <property type="project" value="InterPro"/>
</dbReference>
<evidence type="ECO:0000256" key="6">
    <source>
        <dbReference type="ARBA" id="ARBA00022679"/>
    </source>
</evidence>
<evidence type="ECO:0000256" key="15">
    <source>
        <dbReference type="ARBA" id="ARBA00068150"/>
    </source>
</evidence>
<dbReference type="Pfam" id="PF02518">
    <property type="entry name" value="HATPase_c"/>
    <property type="match status" value="1"/>
</dbReference>
<dbReference type="SMART" id="SM00387">
    <property type="entry name" value="HATPase_c"/>
    <property type="match status" value="1"/>
</dbReference>
<keyword evidence="13" id="KW-0472">Membrane</keyword>
<dbReference type="CDD" id="cd00130">
    <property type="entry name" value="PAS"/>
    <property type="match status" value="1"/>
</dbReference>